<evidence type="ECO:0000256" key="1">
    <source>
        <dbReference type="ARBA" id="ARBA00023026"/>
    </source>
</evidence>
<dbReference type="InterPro" id="IPR043504">
    <property type="entry name" value="Peptidase_S1_PA_chymotrypsin"/>
</dbReference>
<dbReference type="Gene3D" id="2.40.10.10">
    <property type="entry name" value="Trypsin-like serine proteases"/>
    <property type="match status" value="2"/>
</dbReference>
<accession>A0A0A7CLJ2</accession>
<evidence type="ECO:0000256" key="2">
    <source>
        <dbReference type="SAM" id="SignalP"/>
    </source>
</evidence>
<evidence type="ECO:0000313" key="3">
    <source>
        <dbReference type="EMBL" id="AIG55707.1"/>
    </source>
</evidence>
<dbReference type="EMBL" id="KM038246">
    <property type="protein sequence ID" value="AIG55707.1"/>
    <property type="molecule type" value="Genomic_DNA"/>
</dbReference>
<sequence>MLVRIAALLSSALALVQAQTAYTFGSAVPYSLTIDGGAPFSQVISNPSASSLSVHIASMELPAGATLTIGTLDNSDKMVITGFHTDLISDFFNQKEIVIKYTAPEYHNGTVVIIDKYFAGSTKHDDLESICSLSGDLSKPAACYAASEPVKYKASQAVARLLIGGSSLCTGWLIGSEGHLMTNNHCISTQANAAATQVEMHAECSTCDDPNNSVQLGCKGTIISSSSTLIATSYDLDFALIKLNLNAGVDLSKYGYLKVRDGPPVANEAVWLAGHPLGDPKRIAIATQGSDHGTIVAPNMGSSCRPSETSYLLDTQGGNSGTPVMMSWLFTTAVAVMAMAMDTTLESQLLIFWHI</sequence>
<proteinExistence type="predicted"/>
<organism evidence="3">
    <name type="scientific">Thraustotheca clavata</name>
    <dbReference type="NCBI Taxonomy" id="74557"/>
    <lineage>
        <taxon>Eukaryota</taxon>
        <taxon>Sar</taxon>
        <taxon>Stramenopiles</taxon>
        <taxon>Oomycota</taxon>
        <taxon>Saprolegniomycetes</taxon>
        <taxon>Saprolegniales</taxon>
        <taxon>Achlyaceae</taxon>
        <taxon>Thraustotheca</taxon>
    </lineage>
</organism>
<dbReference type="AlphaFoldDB" id="A0A0A7CLJ2"/>
<keyword evidence="1" id="KW-0843">Virulence</keyword>
<feature type="signal peptide" evidence="2">
    <location>
        <begin position="1"/>
        <end position="18"/>
    </location>
</feature>
<dbReference type="PANTHER" id="PTHR36234:SF5">
    <property type="entry name" value="LYSYL ENDOPEPTIDASE"/>
    <property type="match status" value="1"/>
</dbReference>
<reference evidence="3" key="1">
    <citation type="journal article" date="2014" name="Genome Biol. Evol.">
        <title>The secreted proteins of Achlya hypogyna and Thraustotheca clavata identify the ancestral oomycete secretome and reveal gene acquisitions by horizontal gene transfer.</title>
        <authorList>
            <person name="Misner I."/>
            <person name="Blouin N."/>
            <person name="Leonard G."/>
            <person name="Richards T.A."/>
            <person name="Lane C.E."/>
        </authorList>
    </citation>
    <scope>NUCLEOTIDE SEQUENCE</scope>
    <source>
        <strain evidence="3">ATCC 34112</strain>
    </source>
</reference>
<dbReference type="InterPro" id="IPR009003">
    <property type="entry name" value="Peptidase_S1_PA"/>
</dbReference>
<name>A0A0A7CLJ2_9STRA</name>
<keyword evidence="2" id="KW-0732">Signal</keyword>
<dbReference type="PANTHER" id="PTHR36234">
    <property type="entry name" value="LYSYL ENDOPEPTIDASE"/>
    <property type="match status" value="1"/>
</dbReference>
<feature type="chain" id="PRO_5002036903" evidence="2">
    <location>
        <begin position="19"/>
        <end position="355"/>
    </location>
</feature>
<protein>
    <submittedName>
        <fullName evidence="3">Secreted protein</fullName>
    </submittedName>
</protein>
<dbReference type="Pfam" id="PF13365">
    <property type="entry name" value="Trypsin_2"/>
    <property type="match status" value="1"/>
</dbReference>
<dbReference type="SUPFAM" id="SSF50494">
    <property type="entry name" value="Trypsin-like serine proteases"/>
    <property type="match status" value="1"/>
</dbReference>